<dbReference type="AlphaFoldDB" id="A0A1G9H1R7"/>
<keyword evidence="3" id="KW-0749">Sporulation</keyword>
<accession>A0A1G9H1R7</accession>
<dbReference type="GO" id="GO:0042601">
    <property type="term" value="C:endospore-forming forespore"/>
    <property type="evidence" value="ECO:0007669"/>
    <property type="project" value="InterPro"/>
</dbReference>
<evidence type="ECO:0000313" key="5">
    <source>
        <dbReference type="Proteomes" id="UP000198718"/>
    </source>
</evidence>
<evidence type="ECO:0000256" key="1">
    <source>
        <dbReference type="ARBA" id="ARBA00004288"/>
    </source>
</evidence>
<sequence>MDFKRAQEIVNSSNHIEVLYEGKAVWIAGLNPHNKTAEIQQGPQAVEGKKEVAVQKLVDNGVIG</sequence>
<reference evidence="4 5" key="1">
    <citation type="submission" date="2016-10" db="EMBL/GenBank/DDBJ databases">
        <authorList>
            <person name="de Groot N.N."/>
        </authorList>
    </citation>
    <scope>NUCLEOTIDE SEQUENCE [LARGE SCALE GENOMIC DNA]</scope>
    <source>
        <strain evidence="4 5">DSM 18346</strain>
    </source>
</reference>
<organism evidence="4 5">
    <name type="scientific">Natronincola ferrireducens</name>
    <dbReference type="NCBI Taxonomy" id="393762"/>
    <lineage>
        <taxon>Bacteria</taxon>
        <taxon>Bacillati</taxon>
        <taxon>Bacillota</taxon>
        <taxon>Clostridia</taxon>
        <taxon>Peptostreptococcales</taxon>
        <taxon>Natronincolaceae</taxon>
        <taxon>Natronincola</taxon>
    </lineage>
</organism>
<dbReference type="RefSeq" id="WP_090554184.1">
    <property type="nucleotide sequence ID" value="NZ_FNFP01000007.1"/>
</dbReference>
<dbReference type="InterPro" id="IPR012610">
    <property type="entry name" value="SASP_SspH"/>
</dbReference>
<protein>
    <submittedName>
        <fullName evidence="4">Small acid-soluble spore protein H (Minor)</fullName>
    </submittedName>
</protein>
<keyword evidence="5" id="KW-1185">Reference proteome</keyword>
<gene>
    <name evidence="4" type="ORF">SAMN05660472_02560</name>
</gene>
<dbReference type="STRING" id="393762.SAMN05660472_02560"/>
<comment type="similarity">
    <text evidence="2">Belongs to the SspH family.</text>
</comment>
<evidence type="ECO:0000313" key="4">
    <source>
        <dbReference type="EMBL" id="SDL06900.1"/>
    </source>
</evidence>
<proteinExistence type="inferred from homology"/>
<name>A0A1G9H1R7_9FIRM</name>
<dbReference type="OrthoDB" id="1683648at2"/>
<comment type="subcellular location">
    <subcellularLocation>
        <location evidence="1">Spore core</location>
    </subcellularLocation>
</comment>
<dbReference type="GO" id="GO:0030435">
    <property type="term" value="P:sporulation resulting in formation of a cellular spore"/>
    <property type="evidence" value="ECO:0007669"/>
    <property type="project" value="UniProtKB-KW"/>
</dbReference>
<evidence type="ECO:0000256" key="2">
    <source>
        <dbReference type="ARBA" id="ARBA00006573"/>
    </source>
</evidence>
<dbReference type="GO" id="GO:0030436">
    <property type="term" value="P:asexual sporulation"/>
    <property type="evidence" value="ECO:0007669"/>
    <property type="project" value="InterPro"/>
</dbReference>
<evidence type="ECO:0000256" key="3">
    <source>
        <dbReference type="ARBA" id="ARBA00022969"/>
    </source>
</evidence>
<dbReference type="Proteomes" id="UP000198718">
    <property type="component" value="Unassembled WGS sequence"/>
</dbReference>
<dbReference type="Pfam" id="PF08141">
    <property type="entry name" value="SspH"/>
    <property type="match status" value="1"/>
</dbReference>
<dbReference type="EMBL" id="FNFP01000007">
    <property type="protein sequence ID" value="SDL06900.1"/>
    <property type="molecule type" value="Genomic_DNA"/>
</dbReference>